<dbReference type="GO" id="GO:0005829">
    <property type="term" value="C:cytosol"/>
    <property type="evidence" value="ECO:0007669"/>
    <property type="project" value="UniProtKB-SubCell"/>
</dbReference>
<evidence type="ECO:0000256" key="8">
    <source>
        <dbReference type="ARBA" id="ARBA00023242"/>
    </source>
</evidence>
<dbReference type="GO" id="GO:0031410">
    <property type="term" value="C:cytoplasmic vesicle"/>
    <property type="evidence" value="ECO:0007669"/>
    <property type="project" value="UniProtKB-KW"/>
</dbReference>
<evidence type="ECO:0000313" key="12">
    <source>
        <dbReference type="Proteomes" id="UP001557470"/>
    </source>
</evidence>
<evidence type="ECO:0000256" key="2">
    <source>
        <dbReference type="ARBA" id="ARBA00004514"/>
    </source>
</evidence>
<name>A0ABD0XE20_UMBPY</name>
<keyword evidence="6" id="KW-0010">Activator</keyword>
<keyword evidence="3" id="KW-0963">Cytoplasm</keyword>
<dbReference type="GO" id="GO:0016604">
    <property type="term" value="C:nuclear body"/>
    <property type="evidence" value="ECO:0007669"/>
    <property type="project" value="UniProtKB-SubCell"/>
</dbReference>
<evidence type="ECO:0000256" key="1">
    <source>
        <dbReference type="ARBA" id="ARBA00004419"/>
    </source>
</evidence>
<accession>A0ABD0XE20</accession>
<keyword evidence="9" id="KW-0968">Cytoplasmic vesicle</keyword>
<keyword evidence="8" id="KW-0539">Nucleus</keyword>
<organism evidence="11 12">
    <name type="scientific">Umbra pygmaea</name>
    <name type="common">Eastern mudminnow</name>
    <dbReference type="NCBI Taxonomy" id="75934"/>
    <lineage>
        <taxon>Eukaryota</taxon>
        <taxon>Metazoa</taxon>
        <taxon>Chordata</taxon>
        <taxon>Craniata</taxon>
        <taxon>Vertebrata</taxon>
        <taxon>Euteleostomi</taxon>
        <taxon>Actinopterygii</taxon>
        <taxon>Neopterygii</taxon>
        <taxon>Teleostei</taxon>
        <taxon>Protacanthopterygii</taxon>
        <taxon>Esociformes</taxon>
        <taxon>Umbridae</taxon>
        <taxon>Umbra</taxon>
    </lineage>
</organism>
<evidence type="ECO:0000256" key="6">
    <source>
        <dbReference type="ARBA" id="ARBA00023159"/>
    </source>
</evidence>
<dbReference type="InterPro" id="IPR029431">
    <property type="entry name" value="TP53INP"/>
</dbReference>
<dbReference type="PANTHER" id="PTHR31671:SF4">
    <property type="entry name" value="SI:CH211-260E23.9"/>
    <property type="match status" value="1"/>
</dbReference>
<evidence type="ECO:0000313" key="11">
    <source>
        <dbReference type="EMBL" id="KAL1007119.1"/>
    </source>
</evidence>
<evidence type="ECO:0000256" key="7">
    <source>
        <dbReference type="ARBA" id="ARBA00023163"/>
    </source>
</evidence>
<evidence type="ECO:0000256" key="10">
    <source>
        <dbReference type="ARBA" id="ARBA00034306"/>
    </source>
</evidence>
<dbReference type="GO" id="GO:0005776">
    <property type="term" value="C:autophagosome"/>
    <property type="evidence" value="ECO:0007669"/>
    <property type="project" value="UniProtKB-SubCell"/>
</dbReference>
<comment type="subcellular location">
    <subcellularLocation>
        <location evidence="2">Cytoplasm</location>
        <location evidence="2">Cytosol</location>
    </subcellularLocation>
    <subcellularLocation>
        <location evidence="1">Cytoplasmic vesicle</location>
        <location evidence="1">Autophagosome</location>
    </subcellularLocation>
    <subcellularLocation>
        <location evidence="10">Nucleus</location>
        <location evidence="10">Nuclear body</location>
    </subcellularLocation>
</comment>
<protein>
    <submittedName>
        <fullName evidence="11">Uncharacterized protein</fullName>
    </submittedName>
</protein>
<evidence type="ECO:0000256" key="9">
    <source>
        <dbReference type="ARBA" id="ARBA00023329"/>
    </source>
</evidence>
<dbReference type="Pfam" id="PF14839">
    <property type="entry name" value="DOR"/>
    <property type="match status" value="1"/>
</dbReference>
<dbReference type="AlphaFoldDB" id="A0ABD0XE20"/>
<keyword evidence="4" id="KW-0072">Autophagy</keyword>
<dbReference type="PANTHER" id="PTHR31671">
    <property type="entry name" value="DIABETES AND OBESITY REGULATED, ISOFORM G"/>
    <property type="match status" value="1"/>
</dbReference>
<keyword evidence="12" id="KW-1185">Reference proteome</keyword>
<dbReference type="EMBL" id="JAGEUA010000002">
    <property type="protein sequence ID" value="KAL1007119.1"/>
    <property type="molecule type" value="Genomic_DNA"/>
</dbReference>
<gene>
    <name evidence="11" type="ORF">UPYG_G00082270</name>
</gene>
<evidence type="ECO:0000256" key="5">
    <source>
        <dbReference type="ARBA" id="ARBA00023015"/>
    </source>
</evidence>
<sequence length="197" mass="23131">MTAQLKLRLRWGGICLRQHRQNQGVEFGVINKSIITVFHQIRVHRDEDFPKGLNDTYQELIELEEGEWVIVNIQENNLLTQPEEDSFVKHLIEHPSMSLYQISSQISDEEDSGSDEKEDMPRLLPVNQHVSWRLAAWGSPLPCSAHLLAMQQARTHTERKTLTRRALQRLNLAKMRFSPSDRRYGHFKQPCQRLYNY</sequence>
<comment type="caution">
    <text evidence="11">The sequence shown here is derived from an EMBL/GenBank/DDBJ whole genome shotgun (WGS) entry which is preliminary data.</text>
</comment>
<keyword evidence="7" id="KW-0804">Transcription</keyword>
<dbReference type="Proteomes" id="UP001557470">
    <property type="component" value="Unassembled WGS sequence"/>
</dbReference>
<reference evidence="11 12" key="1">
    <citation type="submission" date="2024-06" db="EMBL/GenBank/DDBJ databases">
        <authorList>
            <person name="Pan Q."/>
            <person name="Wen M."/>
            <person name="Jouanno E."/>
            <person name="Zahm M."/>
            <person name="Klopp C."/>
            <person name="Cabau C."/>
            <person name="Louis A."/>
            <person name="Berthelot C."/>
            <person name="Parey E."/>
            <person name="Roest Crollius H."/>
            <person name="Montfort J."/>
            <person name="Robinson-Rechavi M."/>
            <person name="Bouchez O."/>
            <person name="Lampietro C."/>
            <person name="Lopez Roques C."/>
            <person name="Donnadieu C."/>
            <person name="Postlethwait J."/>
            <person name="Bobe J."/>
            <person name="Verreycken H."/>
            <person name="Guiguen Y."/>
        </authorList>
    </citation>
    <scope>NUCLEOTIDE SEQUENCE [LARGE SCALE GENOMIC DNA]</scope>
    <source>
        <strain evidence="11">Up_M1</strain>
        <tissue evidence="11">Testis</tissue>
    </source>
</reference>
<dbReference type="GO" id="GO:0006914">
    <property type="term" value="P:autophagy"/>
    <property type="evidence" value="ECO:0007669"/>
    <property type="project" value="UniProtKB-KW"/>
</dbReference>
<keyword evidence="5" id="KW-0805">Transcription regulation</keyword>
<proteinExistence type="predicted"/>
<evidence type="ECO:0000256" key="3">
    <source>
        <dbReference type="ARBA" id="ARBA00022490"/>
    </source>
</evidence>
<evidence type="ECO:0000256" key="4">
    <source>
        <dbReference type="ARBA" id="ARBA00023006"/>
    </source>
</evidence>